<reference evidence="1" key="1">
    <citation type="submission" date="2022-06" db="EMBL/GenBank/DDBJ databases">
        <title>Alkalicoccobacillus porphyridii sp. nov., isolated from a marine red alga, Porphyridium purpureum and reclassification of Shouchella plakortidis and Shouchella gibsonii as Alkalicoccobacillus plakortidis comb. nov. and Alkalicoccobacillus gibsonii comb. nov.</title>
        <authorList>
            <person name="Kim K.H."/>
            <person name="Lee J.K."/>
            <person name="Han D.M."/>
            <person name="Baek J.H."/>
            <person name="Jeon C.O."/>
        </authorList>
    </citation>
    <scope>NUCLEOTIDE SEQUENCE</scope>
    <source>
        <strain evidence="1">DSM 19153</strain>
    </source>
</reference>
<evidence type="ECO:0000313" key="1">
    <source>
        <dbReference type="EMBL" id="MCM2675314.1"/>
    </source>
</evidence>
<keyword evidence="2" id="KW-1185">Reference proteome</keyword>
<dbReference type="InterPro" id="IPR036237">
    <property type="entry name" value="Xyl_isomerase-like_sf"/>
</dbReference>
<comment type="caution">
    <text evidence="1">The sequence shown here is derived from an EMBL/GenBank/DDBJ whole genome shotgun (WGS) entry which is preliminary data.</text>
</comment>
<dbReference type="Gene3D" id="3.20.20.150">
    <property type="entry name" value="Divalent-metal-dependent TIM barrel enzymes"/>
    <property type="match status" value="1"/>
</dbReference>
<dbReference type="SUPFAM" id="SSF51658">
    <property type="entry name" value="Xylose isomerase-like"/>
    <property type="match status" value="1"/>
</dbReference>
<evidence type="ECO:0000313" key="2">
    <source>
        <dbReference type="Proteomes" id="UP001203665"/>
    </source>
</evidence>
<dbReference type="EMBL" id="JAMQJY010000001">
    <property type="protein sequence ID" value="MCM2675314.1"/>
    <property type="molecule type" value="Genomic_DNA"/>
</dbReference>
<organism evidence="1 2">
    <name type="scientific">Alkalicoccobacillus plakortidis</name>
    <dbReference type="NCBI Taxonomy" id="444060"/>
    <lineage>
        <taxon>Bacteria</taxon>
        <taxon>Bacillati</taxon>
        <taxon>Bacillota</taxon>
        <taxon>Bacilli</taxon>
        <taxon>Bacillales</taxon>
        <taxon>Bacillaceae</taxon>
        <taxon>Alkalicoccobacillus</taxon>
    </lineage>
</organism>
<accession>A0ABT0XJC8</accession>
<dbReference type="Proteomes" id="UP001203665">
    <property type="component" value="Unassembled WGS sequence"/>
</dbReference>
<dbReference type="RefSeq" id="WP_251605837.1">
    <property type="nucleotide sequence ID" value="NZ_JAMQJY010000001.1"/>
</dbReference>
<sequence>MKEKFAAQLYTLREEMKRGIAPVFAELKQMGWAGVQLSALPKGHDPEEIASYLKEYQLGTAGVHVGLSRLQTELDTVLEETKLYNTVDLVCPMLPKELQTVDGYKQVKQHLNDISKQAEGFRMSYHNHNFEFDTDINGQSALEFLLEPSPENKILAEIDVYWVKKAWTRSSCIYPSLLTQDASYPFKGYD</sequence>
<name>A0ABT0XJC8_9BACI</name>
<gene>
    <name evidence="1" type="ORF">NDM98_07310</name>
</gene>
<protein>
    <recommendedName>
        <fullName evidence="3">Xylose isomerase-like TIM barrel protein</fullName>
    </recommendedName>
</protein>
<evidence type="ECO:0008006" key="3">
    <source>
        <dbReference type="Google" id="ProtNLM"/>
    </source>
</evidence>
<proteinExistence type="predicted"/>